<gene>
    <name evidence="14" type="ORF">H3H37_16285</name>
</gene>
<protein>
    <recommendedName>
        <fullName evidence="3">histidine kinase</fullName>
        <ecNumber evidence="3">2.7.13.3</ecNumber>
    </recommendedName>
</protein>
<dbReference type="Gene3D" id="1.10.287.130">
    <property type="match status" value="1"/>
</dbReference>
<evidence type="ECO:0000256" key="3">
    <source>
        <dbReference type="ARBA" id="ARBA00012438"/>
    </source>
</evidence>
<dbReference type="PRINTS" id="PR00344">
    <property type="entry name" value="BCTRLSENSOR"/>
</dbReference>
<evidence type="ECO:0000313" key="14">
    <source>
        <dbReference type="EMBL" id="MBA5638620.1"/>
    </source>
</evidence>
<evidence type="ECO:0000313" key="15">
    <source>
        <dbReference type="Proteomes" id="UP000534388"/>
    </source>
</evidence>
<dbReference type="PANTHER" id="PTHR45436">
    <property type="entry name" value="SENSOR HISTIDINE KINASE YKOH"/>
    <property type="match status" value="1"/>
</dbReference>
<evidence type="ECO:0000256" key="9">
    <source>
        <dbReference type="ARBA" id="ARBA00023012"/>
    </source>
</evidence>
<dbReference type="InterPro" id="IPR013727">
    <property type="entry name" value="2CSK_N"/>
</dbReference>
<dbReference type="Gene3D" id="3.30.565.10">
    <property type="entry name" value="Histidine kinase-like ATPase, C-terminal domain"/>
    <property type="match status" value="1"/>
</dbReference>
<accession>A0A7W2EU56</accession>
<organism evidence="14 15">
    <name type="scientific">Rugamonas brunnea</name>
    <dbReference type="NCBI Taxonomy" id="2758569"/>
    <lineage>
        <taxon>Bacteria</taxon>
        <taxon>Pseudomonadati</taxon>
        <taxon>Pseudomonadota</taxon>
        <taxon>Betaproteobacteria</taxon>
        <taxon>Burkholderiales</taxon>
        <taxon>Oxalobacteraceae</taxon>
        <taxon>Telluria group</taxon>
        <taxon>Rugamonas</taxon>
    </lineage>
</organism>
<keyword evidence="8 11" id="KW-1133">Transmembrane helix</keyword>
<dbReference type="AlphaFoldDB" id="A0A7W2EU56"/>
<dbReference type="Pfam" id="PF02518">
    <property type="entry name" value="HATPase_c"/>
    <property type="match status" value="1"/>
</dbReference>
<dbReference type="GO" id="GO:0000155">
    <property type="term" value="F:phosphorelay sensor kinase activity"/>
    <property type="evidence" value="ECO:0007669"/>
    <property type="project" value="InterPro"/>
</dbReference>
<dbReference type="CDD" id="cd00082">
    <property type="entry name" value="HisKA"/>
    <property type="match status" value="1"/>
</dbReference>
<dbReference type="Pfam" id="PF08521">
    <property type="entry name" value="2CSK_N"/>
    <property type="match status" value="1"/>
</dbReference>
<evidence type="ECO:0000256" key="10">
    <source>
        <dbReference type="ARBA" id="ARBA00023136"/>
    </source>
</evidence>
<dbReference type="SUPFAM" id="SSF55874">
    <property type="entry name" value="ATPase domain of HSP90 chaperone/DNA topoisomerase II/histidine kinase"/>
    <property type="match status" value="1"/>
</dbReference>
<evidence type="ECO:0000256" key="5">
    <source>
        <dbReference type="ARBA" id="ARBA00022679"/>
    </source>
</evidence>
<dbReference type="Pfam" id="PF00512">
    <property type="entry name" value="HisKA"/>
    <property type="match status" value="1"/>
</dbReference>
<evidence type="ECO:0000256" key="11">
    <source>
        <dbReference type="SAM" id="Phobius"/>
    </source>
</evidence>
<dbReference type="RefSeq" id="WP_182164347.1">
    <property type="nucleotide sequence ID" value="NZ_JACEZT010000010.1"/>
</dbReference>
<comment type="subcellular location">
    <subcellularLocation>
        <location evidence="2">Membrane</location>
    </subcellularLocation>
</comment>
<dbReference type="SUPFAM" id="SSF47384">
    <property type="entry name" value="Homodimeric domain of signal transducing histidine kinase"/>
    <property type="match status" value="1"/>
</dbReference>
<keyword evidence="4" id="KW-0597">Phosphoprotein</keyword>
<dbReference type="InterPro" id="IPR036097">
    <property type="entry name" value="HisK_dim/P_sf"/>
</dbReference>
<evidence type="ECO:0000256" key="7">
    <source>
        <dbReference type="ARBA" id="ARBA00022777"/>
    </source>
</evidence>
<reference evidence="14 15" key="1">
    <citation type="submission" date="2020-07" db="EMBL/GenBank/DDBJ databases">
        <title>Novel species isolated from subtropical streams in China.</title>
        <authorList>
            <person name="Lu H."/>
        </authorList>
    </citation>
    <scope>NUCLEOTIDE SEQUENCE [LARGE SCALE GENOMIC DNA]</scope>
    <source>
        <strain evidence="14 15">LX20W</strain>
    </source>
</reference>
<dbReference type="InterPro" id="IPR036890">
    <property type="entry name" value="HATPase_C_sf"/>
</dbReference>
<dbReference type="InterPro" id="IPR050428">
    <property type="entry name" value="TCS_sensor_his_kinase"/>
</dbReference>
<dbReference type="PROSITE" id="PS50109">
    <property type="entry name" value="HIS_KIN"/>
    <property type="match status" value="1"/>
</dbReference>
<dbReference type="InterPro" id="IPR003594">
    <property type="entry name" value="HATPase_dom"/>
</dbReference>
<keyword evidence="7 14" id="KW-0418">Kinase</keyword>
<feature type="domain" description="HAMP" evidence="13">
    <location>
        <begin position="183"/>
        <end position="235"/>
    </location>
</feature>
<evidence type="ECO:0000256" key="6">
    <source>
        <dbReference type="ARBA" id="ARBA00022692"/>
    </source>
</evidence>
<evidence type="ECO:0000256" key="2">
    <source>
        <dbReference type="ARBA" id="ARBA00004370"/>
    </source>
</evidence>
<name>A0A7W2EU56_9BURK</name>
<evidence type="ECO:0000259" key="13">
    <source>
        <dbReference type="PROSITE" id="PS50885"/>
    </source>
</evidence>
<dbReference type="PANTHER" id="PTHR45436:SF1">
    <property type="entry name" value="SENSOR PROTEIN QSEC"/>
    <property type="match status" value="1"/>
</dbReference>
<dbReference type="InterPro" id="IPR003660">
    <property type="entry name" value="HAMP_dom"/>
</dbReference>
<dbReference type="EMBL" id="JACEZT010000010">
    <property type="protein sequence ID" value="MBA5638620.1"/>
    <property type="molecule type" value="Genomic_DNA"/>
</dbReference>
<evidence type="ECO:0000256" key="4">
    <source>
        <dbReference type="ARBA" id="ARBA00022553"/>
    </source>
</evidence>
<dbReference type="PROSITE" id="PS50885">
    <property type="entry name" value="HAMP"/>
    <property type="match status" value="1"/>
</dbReference>
<keyword evidence="9" id="KW-0902">Two-component regulatory system</keyword>
<keyword evidence="5" id="KW-0808">Transferase</keyword>
<keyword evidence="10 11" id="KW-0472">Membrane</keyword>
<proteinExistence type="predicted"/>
<dbReference type="SMART" id="SM00388">
    <property type="entry name" value="HisKA"/>
    <property type="match status" value="1"/>
</dbReference>
<feature type="domain" description="Histidine kinase" evidence="12">
    <location>
        <begin position="243"/>
        <end position="462"/>
    </location>
</feature>
<feature type="transmembrane region" description="Helical" evidence="11">
    <location>
        <begin position="167"/>
        <end position="186"/>
    </location>
</feature>
<evidence type="ECO:0000259" key="12">
    <source>
        <dbReference type="PROSITE" id="PS50109"/>
    </source>
</evidence>
<evidence type="ECO:0000256" key="1">
    <source>
        <dbReference type="ARBA" id="ARBA00000085"/>
    </source>
</evidence>
<evidence type="ECO:0000256" key="8">
    <source>
        <dbReference type="ARBA" id="ARBA00022989"/>
    </source>
</evidence>
<dbReference type="InterPro" id="IPR003661">
    <property type="entry name" value="HisK_dim/P_dom"/>
</dbReference>
<dbReference type="SMART" id="SM00387">
    <property type="entry name" value="HATPase_c"/>
    <property type="match status" value="1"/>
</dbReference>
<dbReference type="CDD" id="cd00075">
    <property type="entry name" value="HATPase"/>
    <property type="match status" value="1"/>
</dbReference>
<keyword evidence="15" id="KW-1185">Reference proteome</keyword>
<keyword evidence="6 11" id="KW-0812">Transmembrane</keyword>
<dbReference type="EC" id="2.7.13.3" evidence="3"/>
<dbReference type="Proteomes" id="UP000534388">
    <property type="component" value="Unassembled WGS sequence"/>
</dbReference>
<sequence length="462" mass="51054">MRSLKARLALWVFLPTALISAVDLAVTYRNTERVATRVQQQLLKGSARIISEQLSAADGAYEINIPPAAFELFADEHEDLVYYAVRTRNGKLIAGNDDLPAPPRALQAEQERYFLATMRGEAVRVIAYAHALPSPGNDDYIVTEVAQTLRGHQAFTRDLFWLTMREHLLLLALVLIALVIALRWTLQPLDSLGRALARRQPGALVKLDIDTMPQELAPLVGAMNDYVTRLDRTLTSYEHFIANTAHHLRTSFAILISQLNFGMRSAAVDPEQKKLLTAILKTTQQGSKVINQLLMLATVEQVRQHVQQRPVASVVVLDELATSMIEELAPLAQKKNVELGLEREDEPLSVYAPPSMLRELLFNLVDNAIKHMAAPGAVSIALSRQPPHAVILITDNGPGIAPEVREKVFERFFRLNEATPDSSGLGLAIVKEICELLNGSVCLRTPPDGAGLQVEVRLPLHA</sequence>
<comment type="caution">
    <text evidence="14">The sequence shown here is derived from an EMBL/GenBank/DDBJ whole genome shotgun (WGS) entry which is preliminary data.</text>
</comment>
<comment type="catalytic activity">
    <reaction evidence="1">
        <text>ATP + protein L-histidine = ADP + protein N-phospho-L-histidine.</text>
        <dbReference type="EC" id="2.7.13.3"/>
    </reaction>
</comment>
<dbReference type="InterPro" id="IPR005467">
    <property type="entry name" value="His_kinase_dom"/>
</dbReference>
<dbReference type="InterPro" id="IPR004358">
    <property type="entry name" value="Sig_transdc_His_kin-like_C"/>
</dbReference>
<dbReference type="GO" id="GO:0005886">
    <property type="term" value="C:plasma membrane"/>
    <property type="evidence" value="ECO:0007669"/>
    <property type="project" value="TreeGrafter"/>
</dbReference>